<evidence type="ECO:0000256" key="2">
    <source>
        <dbReference type="SAM" id="MobiDB-lite"/>
    </source>
</evidence>
<dbReference type="InterPro" id="IPR025724">
    <property type="entry name" value="GAG-pre-integrase_dom"/>
</dbReference>
<reference evidence="4 5" key="1">
    <citation type="journal article" date="2020" name="Mol. Plant">
        <title>The Chromosome-Based Rubber Tree Genome Provides New Insights into Spurge Genome Evolution and Rubber Biosynthesis.</title>
        <authorList>
            <person name="Liu J."/>
            <person name="Shi C."/>
            <person name="Shi C.C."/>
            <person name="Li W."/>
            <person name="Zhang Q.J."/>
            <person name="Zhang Y."/>
            <person name="Li K."/>
            <person name="Lu H.F."/>
            <person name="Shi C."/>
            <person name="Zhu S.T."/>
            <person name="Xiao Z.Y."/>
            <person name="Nan H."/>
            <person name="Yue Y."/>
            <person name="Zhu X.G."/>
            <person name="Wu Y."/>
            <person name="Hong X.N."/>
            <person name="Fan G.Y."/>
            <person name="Tong Y."/>
            <person name="Zhang D."/>
            <person name="Mao C.L."/>
            <person name="Liu Y.L."/>
            <person name="Hao S.J."/>
            <person name="Liu W.Q."/>
            <person name="Lv M.Q."/>
            <person name="Zhang H.B."/>
            <person name="Liu Y."/>
            <person name="Hu-Tang G.R."/>
            <person name="Wang J.P."/>
            <person name="Wang J.H."/>
            <person name="Sun Y.H."/>
            <person name="Ni S.B."/>
            <person name="Chen W.B."/>
            <person name="Zhang X.C."/>
            <person name="Jiao Y.N."/>
            <person name="Eichler E.E."/>
            <person name="Li G.H."/>
            <person name="Liu X."/>
            <person name="Gao L.Z."/>
        </authorList>
    </citation>
    <scope>NUCLEOTIDE SEQUENCE [LARGE SCALE GENOMIC DNA]</scope>
    <source>
        <strain evidence="5">cv. GT1</strain>
        <tissue evidence="4">Leaf</tissue>
    </source>
</reference>
<feature type="compositionally biased region" description="Basic and acidic residues" evidence="2">
    <location>
        <begin position="31"/>
        <end position="41"/>
    </location>
</feature>
<dbReference type="InterPro" id="IPR001878">
    <property type="entry name" value="Znf_CCHC"/>
</dbReference>
<evidence type="ECO:0000259" key="3">
    <source>
        <dbReference type="PROSITE" id="PS50158"/>
    </source>
</evidence>
<gene>
    <name evidence="4" type="ORF">GH714_027917</name>
</gene>
<keyword evidence="1" id="KW-0479">Metal-binding</keyword>
<name>A0A6A6N7J4_HEVBR</name>
<keyword evidence="1" id="KW-0862">Zinc</keyword>
<evidence type="ECO:0000256" key="1">
    <source>
        <dbReference type="PROSITE-ProRule" id="PRU00047"/>
    </source>
</evidence>
<protein>
    <recommendedName>
        <fullName evidence="3">CCHC-type domain-containing protein</fullName>
    </recommendedName>
</protein>
<evidence type="ECO:0000313" key="4">
    <source>
        <dbReference type="EMBL" id="KAF2320518.1"/>
    </source>
</evidence>
<feature type="region of interest" description="Disordered" evidence="2">
    <location>
        <begin position="28"/>
        <end position="57"/>
    </location>
</feature>
<dbReference type="PROSITE" id="PS50158">
    <property type="entry name" value="ZF_CCHC"/>
    <property type="match status" value="1"/>
</dbReference>
<proteinExistence type="predicted"/>
<keyword evidence="1" id="KW-0863">Zinc-finger</keyword>
<dbReference type="PANTHER" id="PTHR42648:SF18">
    <property type="entry name" value="RETROTRANSPOSON, UNCLASSIFIED-LIKE PROTEIN"/>
    <property type="match status" value="1"/>
</dbReference>
<comment type="caution">
    <text evidence="4">The sequence shown here is derived from an EMBL/GenBank/DDBJ whole genome shotgun (WGS) entry which is preliminary data.</text>
</comment>
<dbReference type="AlphaFoldDB" id="A0A6A6N7J4"/>
<dbReference type="InterPro" id="IPR039537">
    <property type="entry name" value="Retrotran_Ty1/copia-like"/>
</dbReference>
<dbReference type="GO" id="GO:0003676">
    <property type="term" value="F:nucleic acid binding"/>
    <property type="evidence" value="ECO:0007669"/>
    <property type="project" value="InterPro"/>
</dbReference>
<dbReference type="Proteomes" id="UP000467840">
    <property type="component" value="Chromosome 10"/>
</dbReference>
<dbReference type="Pfam" id="PF13976">
    <property type="entry name" value="gag_pre-integrs"/>
    <property type="match status" value="1"/>
</dbReference>
<dbReference type="PANTHER" id="PTHR42648">
    <property type="entry name" value="TRANSPOSASE, PUTATIVE-RELATED"/>
    <property type="match status" value="1"/>
</dbReference>
<sequence>MGGVSLKGEEEALYTIKSRGTYKQHVISGSKRNDEKVKNHQGEWSSCPGGASKNHGNSKRFEGKCYNCGKKGHMEKACCSNHMTGDKEKLQDLSEYKESRVVVTVNNSKLPIAHIDVKVYRDLKISEKPMMKGRGLESFYVMSVESAYVDKAKRNETAELWHMRLSHVSYSKLSVMMSKLMLKGLPQLEVRTDIICARCQYGKAHQLSYEESKFKAKKPLELIHSYVFGPIKQPSIGGMK</sequence>
<accession>A0A6A6N7J4</accession>
<dbReference type="GO" id="GO:0008270">
    <property type="term" value="F:zinc ion binding"/>
    <property type="evidence" value="ECO:0007669"/>
    <property type="project" value="UniProtKB-KW"/>
</dbReference>
<dbReference type="EMBL" id="JAAGAX010000003">
    <property type="protein sequence ID" value="KAF2320518.1"/>
    <property type="molecule type" value="Genomic_DNA"/>
</dbReference>
<feature type="domain" description="CCHC-type" evidence="3">
    <location>
        <begin position="64"/>
        <end position="78"/>
    </location>
</feature>
<keyword evidence="5" id="KW-1185">Reference proteome</keyword>
<evidence type="ECO:0000313" key="5">
    <source>
        <dbReference type="Proteomes" id="UP000467840"/>
    </source>
</evidence>
<organism evidence="4 5">
    <name type="scientific">Hevea brasiliensis</name>
    <name type="common">Para rubber tree</name>
    <name type="synonym">Siphonia brasiliensis</name>
    <dbReference type="NCBI Taxonomy" id="3981"/>
    <lineage>
        <taxon>Eukaryota</taxon>
        <taxon>Viridiplantae</taxon>
        <taxon>Streptophyta</taxon>
        <taxon>Embryophyta</taxon>
        <taxon>Tracheophyta</taxon>
        <taxon>Spermatophyta</taxon>
        <taxon>Magnoliopsida</taxon>
        <taxon>eudicotyledons</taxon>
        <taxon>Gunneridae</taxon>
        <taxon>Pentapetalae</taxon>
        <taxon>rosids</taxon>
        <taxon>fabids</taxon>
        <taxon>Malpighiales</taxon>
        <taxon>Euphorbiaceae</taxon>
        <taxon>Crotonoideae</taxon>
        <taxon>Micrandreae</taxon>
        <taxon>Hevea</taxon>
    </lineage>
</organism>